<accession>A0A843XGX3</accession>
<organism evidence="2 3">
    <name type="scientific">Colocasia esculenta</name>
    <name type="common">Wild taro</name>
    <name type="synonym">Arum esculentum</name>
    <dbReference type="NCBI Taxonomy" id="4460"/>
    <lineage>
        <taxon>Eukaryota</taxon>
        <taxon>Viridiplantae</taxon>
        <taxon>Streptophyta</taxon>
        <taxon>Embryophyta</taxon>
        <taxon>Tracheophyta</taxon>
        <taxon>Spermatophyta</taxon>
        <taxon>Magnoliopsida</taxon>
        <taxon>Liliopsida</taxon>
        <taxon>Araceae</taxon>
        <taxon>Aroideae</taxon>
        <taxon>Colocasieae</taxon>
        <taxon>Colocasia</taxon>
    </lineage>
</organism>
<dbReference type="Proteomes" id="UP000652761">
    <property type="component" value="Unassembled WGS sequence"/>
</dbReference>
<proteinExistence type="predicted"/>
<feature type="region of interest" description="Disordered" evidence="1">
    <location>
        <begin position="146"/>
        <end position="166"/>
    </location>
</feature>
<evidence type="ECO:0000313" key="2">
    <source>
        <dbReference type="EMBL" id="MQM18425.1"/>
    </source>
</evidence>
<keyword evidence="3" id="KW-1185">Reference proteome</keyword>
<dbReference type="AlphaFoldDB" id="A0A843XGX3"/>
<name>A0A843XGX3_COLES</name>
<gene>
    <name evidence="2" type="ORF">Taro_051416</name>
</gene>
<comment type="caution">
    <text evidence="2">The sequence shown here is derived from an EMBL/GenBank/DDBJ whole genome shotgun (WGS) entry which is preliminary data.</text>
</comment>
<protein>
    <submittedName>
        <fullName evidence="2">Uncharacterized protein</fullName>
    </submittedName>
</protein>
<evidence type="ECO:0000256" key="1">
    <source>
        <dbReference type="SAM" id="MobiDB-lite"/>
    </source>
</evidence>
<feature type="compositionally biased region" description="Basic and acidic residues" evidence="1">
    <location>
        <begin position="146"/>
        <end position="155"/>
    </location>
</feature>
<reference evidence="2" key="1">
    <citation type="submission" date="2017-07" db="EMBL/GenBank/DDBJ databases">
        <title>Taro Niue Genome Assembly and Annotation.</title>
        <authorList>
            <person name="Atibalentja N."/>
            <person name="Keating K."/>
            <person name="Fields C.J."/>
        </authorList>
    </citation>
    <scope>NUCLEOTIDE SEQUENCE</scope>
    <source>
        <strain evidence="2">Niue_2</strain>
        <tissue evidence="2">Leaf</tissue>
    </source>
</reference>
<evidence type="ECO:0000313" key="3">
    <source>
        <dbReference type="Proteomes" id="UP000652761"/>
    </source>
</evidence>
<sequence>MNATWSSVVIDFPIFERILVFEASLLRWCHPARAGDVFVSFGVRRRHPFLREGPNGFVLRMEVGTLDPLALSMLPSPSKAWFLCEGLLWNPPVSENATIVEVAIWSRWPSRSRSDATLLGVATGSRRLGPSGWDLDRVRLLSSDRVRDGQRRQDDIDYSPSGSPDPWAATAKIGSSVWAEGRVLGSL</sequence>
<dbReference type="EMBL" id="NMUH01008189">
    <property type="protein sequence ID" value="MQM18425.1"/>
    <property type="molecule type" value="Genomic_DNA"/>
</dbReference>